<dbReference type="RefSeq" id="WP_343962391.1">
    <property type="nucleotide sequence ID" value="NZ_BAAAGK010000007.1"/>
</dbReference>
<dbReference type="InterPro" id="IPR024726">
    <property type="entry name" value="FhuF_C"/>
</dbReference>
<keyword evidence="3" id="KW-1185">Reference proteome</keyword>
<dbReference type="EMBL" id="JBHTEE010000001">
    <property type="protein sequence ID" value="MFC7605044.1"/>
    <property type="molecule type" value="Genomic_DNA"/>
</dbReference>
<proteinExistence type="predicted"/>
<dbReference type="Pfam" id="PF11575">
    <property type="entry name" value="FhuF_C"/>
    <property type="match status" value="1"/>
</dbReference>
<protein>
    <submittedName>
        <fullName evidence="2">(2Fe-2S)-binding protein</fullName>
    </submittedName>
</protein>
<sequence>MPCDSRGGAPPGLLPAAPAAVAGAIVEVRTIGGYFEVEAAEAEAGWRPFTDLWTDPGVLEARIHDMAGRLGTAEHRVAASILFQGLAARLWSPCIGAVVAHDLLIDLAPGHLYWRPAPDPLPLRATRLSGWGIRDPARIAEPVYRAIMTETLEPLAAAVRRIVKIAPGLLWGNAASALVGTVGAVTRRRPDLTAKAVRLGRELLDRDLLRGTGEPTEPVPGRPCFVRRSCCLYYRLPGGGMCGDCALLPPRRPQTRRSD</sequence>
<feature type="domain" description="Ferric siderophore reductase C-terminal" evidence="1">
    <location>
        <begin position="227"/>
        <end position="247"/>
    </location>
</feature>
<gene>
    <name evidence="2" type="ORF">ACFQVD_33545</name>
</gene>
<dbReference type="Proteomes" id="UP001596514">
    <property type="component" value="Unassembled WGS sequence"/>
</dbReference>
<organism evidence="2 3">
    <name type="scientific">Streptosporangium amethystogenes subsp. fukuiense</name>
    <dbReference type="NCBI Taxonomy" id="698418"/>
    <lineage>
        <taxon>Bacteria</taxon>
        <taxon>Bacillati</taxon>
        <taxon>Actinomycetota</taxon>
        <taxon>Actinomycetes</taxon>
        <taxon>Streptosporangiales</taxon>
        <taxon>Streptosporangiaceae</taxon>
        <taxon>Streptosporangium</taxon>
    </lineage>
</organism>
<name>A0ABW2T9A9_9ACTN</name>
<evidence type="ECO:0000313" key="3">
    <source>
        <dbReference type="Proteomes" id="UP001596514"/>
    </source>
</evidence>
<accession>A0ABW2T9A9</accession>
<evidence type="ECO:0000313" key="2">
    <source>
        <dbReference type="EMBL" id="MFC7605044.1"/>
    </source>
</evidence>
<comment type="caution">
    <text evidence="2">The sequence shown here is derived from an EMBL/GenBank/DDBJ whole genome shotgun (WGS) entry which is preliminary data.</text>
</comment>
<evidence type="ECO:0000259" key="1">
    <source>
        <dbReference type="Pfam" id="PF11575"/>
    </source>
</evidence>
<reference evidence="3" key="1">
    <citation type="journal article" date="2019" name="Int. J. Syst. Evol. Microbiol.">
        <title>The Global Catalogue of Microorganisms (GCM) 10K type strain sequencing project: providing services to taxonomists for standard genome sequencing and annotation.</title>
        <authorList>
            <consortium name="The Broad Institute Genomics Platform"/>
            <consortium name="The Broad Institute Genome Sequencing Center for Infectious Disease"/>
            <person name="Wu L."/>
            <person name="Ma J."/>
        </authorList>
    </citation>
    <scope>NUCLEOTIDE SEQUENCE [LARGE SCALE GENOMIC DNA]</scope>
    <source>
        <strain evidence="3">JCM 10083</strain>
    </source>
</reference>